<keyword evidence="3" id="KW-0418">Kinase</keyword>
<keyword evidence="1" id="KW-1133">Transmembrane helix</keyword>
<dbReference type="EC" id="2.7.13.3" evidence="3"/>
<dbReference type="EMBL" id="JBHSGA010000003">
    <property type="protein sequence ID" value="MFC4525121.1"/>
    <property type="molecule type" value="Genomic_DNA"/>
</dbReference>
<accession>A0ABV9BWK5</accession>
<proteinExistence type="predicted"/>
<dbReference type="Pfam" id="PF06580">
    <property type="entry name" value="His_kinase"/>
    <property type="match status" value="1"/>
</dbReference>
<keyword evidence="4" id="KW-1185">Reference proteome</keyword>
<dbReference type="InterPro" id="IPR050640">
    <property type="entry name" value="Bact_2-comp_sensor_kinase"/>
</dbReference>
<comment type="caution">
    <text evidence="3">The sequence shown here is derived from an EMBL/GenBank/DDBJ whole genome shotgun (WGS) entry which is preliminary data.</text>
</comment>
<protein>
    <submittedName>
        <fullName evidence="3">Sensor histidine kinase</fullName>
        <ecNumber evidence="3">2.7.13.3</ecNumber>
    </submittedName>
</protein>
<reference evidence="4" key="1">
    <citation type="journal article" date="2019" name="Int. J. Syst. Evol. Microbiol.">
        <title>The Global Catalogue of Microorganisms (GCM) 10K type strain sequencing project: providing services to taxonomists for standard genome sequencing and annotation.</title>
        <authorList>
            <consortium name="The Broad Institute Genomics Platform"/>
            <consortium name="The Broad Institute Genome Sequencing Center for Infectious Disease"/>
            <person name="Wu L."/>
            <person name="Ma J."/>
        </authorList>
    </citation>
    <scope>NUCLEOTIDE SEQUENCE [LARGE SCALE GENOMIC DNA]</scope>
    <source>
        <strain evidence="4">CCM 4481</strain>
    </source>
</reference>
<dbReference type="InterPro" id="IPR010559">
    <property type="entry name" value="Sig_transdc_His_kin_internal"/>
</dbReference>
<gene>
    <name evidence="3" type="ORF">ACFO5W_00610</name>
</gene>
<feature type="transmembrane region" description="Helical" evidence="1">
    <location>
        <begin position="12"/>
        <end position="33"/>
    </location>
</feature>
<feature type="transmembrane region" description="Helical" evidence="1">
    <location>
        <begin position="115"/>
        <end position="135"/>
    </location>
</feature>
<dbReference type="RefSeq" id="WP_266149971.1">
    <property type="nucleotide sequence ID" value="NZ_CP064028.1"/>
</dbReference>
<evidence type="ECO:0000313" key="4">
    <source>
        <dbReference type="Proteomes" id="UP001595961"/>
    </source>
</evidence>
<feature type="transmembrane region" description="Helical" evidence="1">
    <location>
        <begin position="45"/>
        <end position="64"/>
    </location>
</feature>
<evidence type="ECO:0000313" key="3">
    <source>
        <dbReference type="EMBL" id="MFC4525121.1"/>
    </source>
</evidence>
<dbReference type="GO" id="GO:0004673">
    <property type="term" value="F:protein histidine kinase activity"/>
    <property type="evidence" value="ECO:0007669"/>
    <property type="project" value="UniProtKB-EC"/>
</dbReference>
<dbReference type="PANTHER" id="PTHR34220:SF7">
    <property type="entry name" value="SENSOR HISTIDINE KINASE YPDA"/>
    <property type="match status" value="1"/>
</dbReference>
<organism evidence="3 4">
    <name type="scientific">Dyella halodurans</name>
    <dbReference type="NCBI Taxonomy" id="1920171"/>
    <lineage>
        <taxon>Bacteria</taxon>
        <taxon>Pseudomonadati</taxon>
        <taxon>Pseudomonadota</taxon>
        <taxon>Gammaproteobacteria</taxon>
        <taxon>Lysobacterales</taxon>
        <taxon>Rhodanobacteraceae</taxon>
        <taxon>Dyella</taxon>
    </lineage>
</organism>
<feature type="domain" description="Signal transduction histidine kinase internal region" evidence="2">
    <location>
        <begin position="152"/>
        <end position="230"/>
    </location>
</feature>
<evidence type="ECO:0000259" key="2">
    <source>
        <dbReference type="Pfam" id="PF06580"/>
    </source>
</evidence>
<keyword evidence="1" id="KW-0472">Membrane</keyword>
<keyword evidence="1" id="KW-0812">Transmembrane</keyword>
<dbReference type="InterPro" id="IPR036890">
    <property type="entry name" value="HATPase_C_sf"/>
</dbReference>
<dbReference type="Proteomes" id="UP001595961">
    <property type="component" value="Unassembled WGS sequence"/>
</dbReference>
<dbReference type="SUPFAM" id="SSF55874">
    <property type="entry name" value="ATPase domain of HSP90 chaperone/DNA topoisomerase II/histidine kinase"/>
    <property type="match status" value="1"/>
</dbReference>
<sequence>MTNAPSPSRNWFWLQLIIGWLPMWALFTVLIINMHEAPFAGAARVAFRLIASGAIVGLGVRALVQRCPWPYPFRWPFLLIHAVAAPLYAVLWIVVYNLIESLVRWHLVFMVGPGFGRFMLTGIWLYLMIAAVGYAQQAAQRTALIQAATARAQLAALHAQLHPHFLFNALHTVVQLIPLDPAKASHAAELLAELLRSALDEQRDQITLAEEWRFVERYLAIEQLRFGDRLHVATTLPTDLMGAALPSFALQTLVENAVRHGAAPKLGTTHLHIQACIEHGQLCLVVSDDGVGAEPAAVMQGGGTGLHRLRERLTCLYGSHASLAMQASPAGVTATLSWPATRVTHASVNAASNDD</sequence>
<evidence type="ECO:0000256" key="1">
    <source>
        <dbReference type="SAM" id="Phobius"/>
    </source>
</evidence>
<name>A0ABV9BWK5_9GAMM</name>
<feature type="transmembrane region" description="Helical" evidence="1">
    <location>
        <begin position="76"/>
        <end position="95"/>
    </location>
</feature>
<keyword evidence="3" id="KW-0808">Transferase</keyword>
<dbReference type="PANTHER" id="PTHR34220">
    <property type="entry name" value="SENSOR HISTIDINE KINASE YPDA"/>
    <property type="match status" value="1"/>
</dbReference>
<dbReference type="Gene3D" id="3.30.565.10">
    <property type="entry name" value="Histidine kinase-like ATPase, C-terminal domain"/>
    <property type="match status" value="1"/>
</dbReference>